<gene>
    <name evidence="18" type="primary">LOC117639497</name>
</gene>
<keyword evidence="7" id="KW-0677">Repeat</keyword>
<keyword evidence="9" id="KW-0256">Endoplasmic reticulum</keyword>
<dbReference type="PROSITE" id="PS51471">
    <property type="entry name" value="FE2OG_OXY"/>
    <property type="match status" value="1"/>
</dbReference>
<protein>
    <recommendedName>
        <fullName evidence="4">procollagen-proline 3-dioxygenase</fullName>
        <ecNumber evidence="4">1.14.11.7</ecNumber>
    </recommendedName>
</protein>
<sequence>MRLCIGLVKGAKGLALLCCVVVLLQLARAVDAEEHAVDDAQDAAVEEHVGSHQDATAVDALDDVDPANDADNAVDANDVDSLGEEDADDNPIGAQQAADAQDQDAADDNPQAAAAEDAQDAADTSPAPDTATTPSPAALSTPASVSSEPREPASNRSVAAWFRVGVEAYLSEDWKTCATALENAILEWQYFLRANIDCRLKCGQEARRQPPLFDKDIEHLQHAEELLRTTLCIMKCKRRAFHGRVTTDTIAASDQKAFRDLKAYEYLQLCYYQSLQFQKAASAVFTIISHDPSNDIMRQNLQYYLSMPEVDANKLENYESEPYVPLYLAGTDAYFSENYESAVSNLEESLHEFLNAVDRCRADCEGPFDQGWLPDFTPSITNHYVYCLKCKTKCHSKLSQMNGERYDDFLPLHYNYLQFSYFKLGRLKDACEAAATYLMFLPADEMMLENIAYYKALPKFKTSMLQPRTEAVDYIHRQTYEDALLKFVADEFIFPDLEEKDIPPSNEIREIGKKPPRKQTDPLHSAFSEQNISLENISEYKAQQNLLQEVKGNNTKPNIYPAASDMTSNLDEYLLSQVKSQELERLKKSSRRPLFNFQRESDLGGKKRFVVDGLANELECKQLVQFAKVNGVRGDGYDGNKTPHSPLEIFEGITLGQAALMVNFGLIELSTLKLFLSLSERGKNSIATYFNISNSDLHFSFTHLVCRSSVPGKSVNGSALSHKIHADNCWFPKEGRCVKTYPAYYWRDYSALLYLNDDFDGGEFIFSADPLGKLIQSSIKPNCGRLVGFSAGHENLHGVQGVKRGTRCALALWFTQDSTRSEWGRILTNR</sequence>
<reference evidence="18" key="1">
    <citation type="submission" date="2025-08" db="UniProtKB">
        <authorList>
            <consortium name="RefSeq"/>
        </authorList>
    </citation>
    <scope>IDENTIFICATION</scope>
    <source>
        <tissue evidence="18">Total insect</tissue>
    </source>
</reference>
<evidence type="ECO:0000256" key="14">
    <source>
        <dbReference type="SAM" id="MobiDB-lite"/>
    </source>
</evidence>
<keyword evidence="5" id="KW-0479">Metal-binding</keyword>
<feature type="signal peptide" evidence="15">
    <location>
        <begin position="1"/>
        <end position="32"/>
    </location>
</feature>
<dbReference type="GO" id="GO:0032963">
    <property type="term" value="P:collagen metabolic process"/>
    <property type="evidence" value="ECO:0007669"/>
    <property type="project" value="InterPro"/>
</dbReference>
<dbReference type="InterPro" id="IPR056585">
    <property type="entry name" value="Leprecan_dom"/>
</dbReference>
<dbReference type="Pfam" id="PF23557">
    <property type="entry name" value="TPR_leprecan"/>
    <property type="match status" value="1"/>
</dbReference>
<dbReference type="PANTHER" id="PTHR14049">
    <property type="entry name" value="LEPRECAN 1"/>
    <property type="match status" value="1"/>
</dbReference>
<feature type="domain" description="Fe2OG dioxygenase" evidence="16">
    <location>
        <begin position="698"/>
        <end position="816"/>
    </location>
</feature>
<dbReference type="SMART" id="SM00702">
    <property type="entry name" value="P4Hc"/>
    <property type="match status" value="1"/>
</dbReference>
<dbReference type="GO" id="GO:0005506">
    <property type="term" value="F:iron ion binding"/>
    <property type="evidence" value="ECO:0007669"/>
    <property type="project" value="InterPro"/>
</dbReference>
<proteinExistence type="inferred from homology"/>
<dbReference type="Proteomes" id="UP000515158">
    <property type="component" value="Unplaced"/>
</dbReference>
<dbReference type="KEGG" id="tpal:117639497"/>
<dbReference type="InterPro" id="IPR011990">
    <property type="entry name" value="TPR-like_helical_dom_sf"/>
</dbReference>
<feature type="compositionally biased region" description="Low complexity" evidence="14">
    <location>
        <begin position="108"/>
        <end position="147"/>
    </location>
</feature>
<dbReference type="GeneID" id="117639497"/>
<dbReference type="InParanoid" id="A0A6P8XVU8"/>
<dbReference type="InterPro" id="IPR006620">
    <property type="entry name" value="Pro_4_hyd_alph"/>
</dbReference>
<dbReference type="PANTHER" id="PTHR14049:SF9">
    <property type="entry name" value="PROCOLLAGEN-PROLINE 3-DIOXYGENASE"/>
    <property type="match status" value="1"/>
</dbReference>
<evidence type="ECO:0000256" key="15">
    <source>
        <dbReference type="SAM" id="SignalP"/>
    </source>
</evidence>
<comment type="cofactor">
    <cofactor evidence="1">
        <name>L-ascorbate</name>
        <dbReference type="ChEBI" id="CHEBI:38290"/>
    </cofactor>
</comment>
<dbReference type="OrthoDB" id="8517835at2759"/>
<feature type="region of interest" description="Disordered" evidence="14">
    <location>
        <begin position="63"/>
        <end position="155"/>
    </location>
</feature>
<dbReference type="Gene3D" id="2.60.120.620">
    <property type="entry name" value="q2cbj1_9rhob like domain"/>
    <property type="match status" value="1"/>
</dbReference>
<evidence type="ECO:0000256" key="4">
    <source>
        <dbReference type="ARBA" id="ARBA00012262"/>
    </source>
</evidence>
<keyword evidence="10" id="KW-0223">Dioxygenase</keyword>
<evidence type="ECO:0000256" key="8">
    <source>
        <dbReference type="ARBA" id="ARBA00022803"/>
    </source>
</evidence>
<accession>A0A6P8XVU8</accession>
<comment type="similarity">
    <text evidence="3">Belongs to the leprecan family.</text>
</comment>
<dbReference type="RefSeq" id="XP_034231113.1">
    <property type="nucleotide sequence ID" value="XM_034375222.1"/>
</dbReference>
<dbReference type="GO" id="GO:0031418">
    <property type="term" value="F:L-ascorbic acid binding"/>
    <property type="evidence" value="ECO:0007669"/>
    <property type="project" value="InterPro"/>
</dbReference>
<evidence type="ECO:0000259" key="16">
    <source>
        <dbReference type="PROSITE" id="PS51471"/>
    </source>
</evidence>
<keyword evidence="11" id="KW-0560">Oxidoreductase</keyword>
<comment type="cofactor">
    <cofactor evidence="2">
        <name>Fe cation</name>
        <dbReference type="ChEBI" id="CHEBI:24875"/>
    </cofactor>
</comment>
<dbReference type="EC" id="1.14.11.7" evidence="4"/>
<evidence type="ECO:0000256" key="2">
    <source>
        <dbReference type="ARBA" id="ARBA00001962"/>
    </source>
</evidence>
<dbReference type="GO" id="GO:0019797">
    <property type="term" value="F:procollagen-proline 3-dioxygenase activity"/>
    <property type="evidence" value="ECO:0007669"/>
    <property type="project" value="UniProtKB-EC"/>
</dbReference>
<dbReference type="AlphaFoldDB" id="A0A6P8XVU8"/>
<keyword evidence="12" id="KW-0408">Iron</keyword>
<evidence type="ECO:0000256" key="1">
    <source>
        <dbReference type="ARBA" id="ARBA00001961"/>
    </source>
</evidence>
<keyword evidence="13" id="KW-0325">Glycoprotein</keyword>
<dbReference type="Pfam" id="PF13640">
    <property type="entry name" value="2OG-FeII_Oxy_3"/>
    <property type="match status" value="1"/>
</dbReference>
<keyword evidence="8" id="KW-0802">TPR repeat</keyword>
<evidence type="ECO:0000256" key="12">
    <source>
        <dbReference type="ARBA" id="ARBA00023004"/>
    </source>
</evidence>
<evidence type="ECO:0000313" key="17">
    <source>
        <dbReference type="Proteomes" id="UP000515158"/>
    </source>
</evidence>
<evidence type="ECO:0000256" key="11">
    <source>
        <dbReference type="ARBA" id="ARBA00023002"/>
    </source>
</evidence>
<dbReference type="Gene3D" id="1.25.40.10">
    <property type="entry name" value="Tetratricopeptide repeat domain"/>
    <property type="match status" value="2"/>
</dbReference>
<evidence type="ECO:0000256" key="5">
    <source>
        <dbReference type="ARBA" id="ARBA00022723"/>
    </source>
</evidence>
<evidence type="ECO:0000256" key="3">
    <source>
        <dbReference type="ARBA" id="ARBA00006487"/>
    </source>
</evidence>
<evidence type="ECO:0000256" key="13">
    <source>
        <dbReference type="ARBA" id="ARBA00023180"/>
    </source>
</evidence>
<feature type="compositionally biased region" description="Acidic residues" evidence="14">
    <location>
        <begin position="77"/>
        <end position="89"/>
    </location>
</feature>
<dbReference type="InterPro" id="IPR039575">
    <property type="entry name" value="P3H"/>
</dbReference>
<dbReference type="InterPro" id="IPR044862">
    <property type="entry name" value="Pro_4_hyd_alph_FE2OG_OXY"/>
</dbReference>
<keyword evidence="17" id="KW-1185">Reference proteome</keyword>
<evidence type="ECO:0000256" key="9">
    <source>
        <dbReference type="ARBA" id="ARBA00022824"/>
    </source>
</evidence>
<keyword evidence="6 15" id="KW-0732">Signal</keyword>
<feature type="chain" id="PRO_5027702852" description="procollagen-proline 3-dioxygenase" evidence="15">
    <location>
        <begin position="33"/>
        <end position="830"/>
    </location>
</feature>
<dbReference type="InterPro" id="IPR005123">
    <property type="entry name" value="Oxoglu/Fe-dep_dioxygenase_dom"/>
</dbReference>
<evidence type="ECO:0000256" key="6">
    <source>
        <dbReference type="ARBA" id="ARBA00022729"/>
    </source>
</evidence>
<organism evidence="18">
    <name type="scientific">Thrips palmi</name>
    <name type="common">Melon thrips</name>
    <dbReference type="NCBI Taxonomy" id="161013"/>
    <lineage>
        <taxon>Eukaryota</taxon>
        <taxon>Metazoa</taxon>
        <taxon>Ecdysozoa</taxon>
        <taxon>Arthropoda</taxon>
        <taxon>Hexapoda</taxon>
        <taxon>Insecta</taxon>
        <taxon>Pterygota</taxon>
        <taxon>Neoptera</taxon>
        <taxon>Paraneoptera</taxon>
        <taxon>Thysanoptera</taxon>
        <taxon>Terebrantia</taxon>
        <taxon>Thripoidea</taxon>
        <taxon>Thripidae</taxon>
        <taxon>Thrips</taxon>
    </lineage>
</organism>
<evidence type="ECO:0000313" key="18">
    <source>
        <dbReference type="RefSeq" id="XP_034231113.1"/>
    </source>
</evidence>
<evidence type="ECO:0000256" key="7">
    <source>
        <dbReference type="ARBA" id="ARBA00022737"/>
    </source>
</evidence>
<evidence type="ECO:0000256" key="10">
    <source>
        <dbReference type="ARBA" id="ARBA00022964"/>
    </source>
</evidence>
<name>A0A6P8XVU8_THRPL</name>